<accession>A0A0A1SRX1</accession>
<keyword evidence="1" id="KW-0812">Transmembrane</keyword>
<dbReference type="GO" id="GO:0030729">
    <property type="term" value="F:acetoacetate-CoA ligase activity"/>
    <property type="evidence" value="ECO:0007669"/>
    <property type="project" value="InterPro"/>
</dbReference>
<dbReference type="InterPro" id="IPR045851">
    <property type="entry name" value="AMP-bd_C_sf"/>
</dbReference>
<dbReference type="AlphaFoldDB" id="A0A0A1SRX1"/>
<dbReference type="PANTHER" id="PTHR42921:SF4">
    <property type="entry name" value="ACETOACETYL-COA SYNTHASE (AFU_ORTHOLOGUE AFUA_8G04770)"/>
    <property type="match status" value="1"/>
</dbReference>
<dbReference type="EMBL" id="CDHN01000001">
    <property type="protein sequence ID" value="CEJ80841.1"/>
    <property type="molecule type" value="Genomic_DNA"/>
</dbReference>
<name>A0A0A1SRX1_9HYPO</name>
<dbReference type="GO" id="GO:0006629">
    <property type="term" value="P:lipid metabolic process"/>
    <property type="evidence" value="ECO:0007669"/>
    <property type="project" value="InterPro"/>
</dbReference>
<evidence type="ECO:0000313" key="4">
    <source>
        <dbReference type="Proteomes" id="UP000039046"/>
    </source>
</evidence>
<dbReference type="Pfam" id="PF00501">
    <property type="entry name" value="AMP-binding"/>
    <property type="match status" value="1"/>
</dbReference>
<feature type="transmembrane region" description="Helical" evidence="1">
    <location>
        <begin position="162"/>
        <end position="183"/>
    </location>
</feature>
<dbReference type="InterPro" id="IPR042099">
    <property type="entry name" value="ANL_N_sf"/>
</dbReference>
<dbReference type="InterPro" id="IPR005914">
    <property type="entry name" value="Acac_CoA_synth"/>
</dbReference>
<dbReference type="InterPro" id="IPR000873">
    <property type="entry name" value="AMP-dep_synth/lig_dom"/>
</dbReference>
<gene>
    <name evidence="3" type="ORF">VHEMI01000</name>
</gene>
<dbReference type="InterPro" id="IPR020845">
    <property type="entry name" value="AMP-binding_CS"/>
</dbReference>
<dbReference type="OrthoDB" id="10253869at2759"/>
<evidence type="ECO:0000313" key="3">
    <source>
        <dbReference type="EMBL" id="CEJ80841.1"/>
    </source>
</evidence>
<keyword evidence="1" id="KW-0472">Membrane</keyword>
<reference evidence="3 4" key="1">
    <citation type="journal article" date="2015" name="Genome Announc.">
        <title>Draft Genome Sequence and Gene Annotation of the Entomopathogenic Fungus Verticillium hemipterigenum.</title>
        <authorList>
            <person name="Horn F."/>
            <person name="Habel A."/>
            <person name="Scharf D.H."/>
            <person name="Dworschak J."/>
            <person name="Brakhage A.A."/>
            <person name="Guthke R."/>
            <person name="Hertweck C."/>
            <person name="Linde J."/>
        </authorList>
    </citation>
    <scope>NUCLEOTIDE SEQUENCE [LARGE SCALE GENOMIC DNA]</scope>
</reference>
<protein>
    <recommendedName>
        <fullName evidence="2">AMP-dependent synthetase/ligase domain-containing protein</fullName>
    </recommendedName>
</protein>
<proteinExistence type="predicted"/>
<dbReference type="SUPFAM" id="SSF56801">
    <property type="entry name" value="Acetyl-CoA synthetase-like"/>
    <property type="match status" value="1"/>
</dbReference>
<keyword evidence="4" id="KW-1185">Reference proteome</keyword>
<dbReference type="STRING" id="1531966.A0A0A1SRX1"/>
<evidence type="ECO:0000259" key="2">
    <source>
        <dbReference type="Pfam" id="PF00501"/>
    </source>
</evidence>
<organism evidence="3 4">
    <name type="scientific">[Torrubiella] hemipterigena</name>
    <dbReference type="NCBI Taxonomy" id="1531966"/>
    <lineage>
        <taxon>Eukaryota</taxon>
        <taxon>Fungi</taxon>
        <taxon>Dikarya</taxon>
        <taxon>Ascomycota</taxon>
        <taxon>Pezizomycotina</taxon>
        <taxon>Sordariomycetes</taxon>
        <taxon>Hypocreomycetidae</taxon>
        <taxon>Hypocreales</taxon>
        <taxon>Clavicipitaceae</taxon>
        <taxon>Clavicipitaceae incertae sedis</taxon>
        <taxon>'Torrubiella' clade</taxon>
    </lineage>
</organism>
<evidence type="ECO:0000256" key="1">
    <source>
        <dbReference type="SAM" id="Phobius"/>
    </source>
</evidence>
<sequence>MEVDRSQRKLWEHPNPKSTQIWEFMQKANAKFGLNMQDFDSLNDWSCKNRATFNGFLWEELRLIQEGSYTQVVDESIPVNELPRWFEGLRVNWAENLLWSRGPNDAPGTKGTFNKEDDRIALTEIREGISSVRSVTWKQLRHSVGQVAAALKHHGLKPGDRVVVVGANSFDTLVIFVATIWLGGIMSLSSTDMGVNGILQRTVQINPKFLFFDDGALYNGHILDLRGKIKGVTEGLRECDQFQKSIVIRRFDKPYDTSSINKTQRLEDFISSTPDLTPPPVVRLGFQDPMAIFYSSGTTGIPKAIVHGGGTTLISSLKQSKLHRNQTCKEIALQYTTTGWIMYMSNLASMLLGAQCVLYDGSPFMPDHKVLLKIIEMQKVTMLGISPRYLSEMIKNNIVPREVADLSSLEVVVSTGMVLPEVMFDWFYDVGFPPTALLANIAGGTDIAGCFVMDNPLKPLYRGGFMGPVLGTPIAIYDHDMDEGSVGKEVPVGMPGDLVAIAAFPNVPLFLWNDGPVAPGKKYNNAYFGRFQGVWTQGDFCQIDPKTGGLHMLGRSDGVLNPSGIRFGSSDIYSVIEHSFPKEVAESLCVGQRRPQDHDETVVLFLIMKPGHKLDKKMVLRVKDTIAKALTKRHVPKYIFETPEIPTTVNGKKVELPVKKIISGETIKPSGTLLNPQSLDFYYRFQKIEELQSPQAKL</sequence>
<dbReference type="NCBIfam" id="TIGR01217">
    <property type="entry name" value="ac_ac_CoA_syn"/>
    <property type="match status" value="1"/>
</dbReference>
<dbReference type="Gene3D" id="3.40.50.12780">
    <property type="entry name" value="N-terminal domain of ligase-like"/>
    <property type="match status" value="1"/>
</dbReference>
<dbReference type="Gene3D" id="3.30.300.30">
    <property type="match status" value="1"/>
</dbReference>
<dbReference type="Proteomes" id="UP000039046">
    <property type="component" value="Unassembled WGS sequence"/>
</dbReference>
<dbReference type="PANTHER" id="PTHR42921">
    <property type="entry name" value="ACETOACETYL-COA SYNTHETASE"/>
    <property type="match status" value="1"/>
</dbReference>
<keyword evidence="1" id="KW-1133">Transmembrane helix</keyword>
<dbReference type="HOGENOM" id="CLU_000022_3_3_1"/>
<dbReference type="PROSITE" id="PS00455">
    <property type="entry name" value="AMP_BINDING"/>
    <property type="match status" value="1"/>
</dbReference>
<feature type="domain" description="AMP-dependent synthetase/ligase" evidence="2">
    <location>
        <begin position="115"/>
        <end position="499"/>
    </location>
</feature>